<comment type="caution">
    <text evidence="1">The sequence shown here is derived from an EMBL/GenBank/DDBJ whole genome shotgun (WGS) entry which is preliminary data.</text>
</comment>
<dbReference type="EMBL" id="JANVFS010000021">
    <property type="protein sequence ID" value="KAJ4476039.1"/>
    <property type="molecule type" value="Genomic_DNA"/>
</dbReference>
<gene>
    <name evidence="1" type="ORF">C8J55DRAFT_490303</name>
</gene>
<name>A0A9W9A773_9AGAR</name>
<reference evidence="1" key="1">
    <citation type="submission" date="2022-08" db="EMBL/GenBank/DDBJ databases">
        <authorList>
            <consortium name="DOE Joint Genome Institute"/>
            <person name="Min B."/>
            <person name="Riley R."/>
            <person name="Sierra-Patev S."/>
            <person name="Naranjo-Ortiz M."/>
            <person name="Looney B."/>
            <person name="Konkel Z."/>
            <person name="Slot J.C."/>
            <person name="Sakamoto Y."/>
            <person name="Steenwyk J.L."/>
            <person name="Rokas A."/>
            <person name="Carro J."/>
            <person name="Camarero S."/>
            <person name="Ferreira P."/>
            <person name="Molpeceres G."/>
            <person name="Ruiz-Duenas F.J."/>
            <person name="Serrano A."/>
            <person name="Henrissat B."/>
            <person name="Drula E."/>
            <person name="Hughes K.W."/>
            <person name="Mata J.L."/>
            <person name="Ishikawa N.K."/>
            <person name="Vargas-Isla R."/>
            <person name="Ushijima S."/>
            <person name="Smith C.A."/>
            <person name="Ahrendt S."/>
            <person name="Andreopoulos W."/>
            <person name="He G."/>
            <person name="Labutti K."/>
            <person name="Lipzen A."/>
            <person name="Ng V."/>
            <person name="Sandor L."/>
            <person name="Barry K."/>
            <person name="Martinez A.T."/>
            <person name="Xiao Y."/>
            <person name="Gibbons J.G."/>
            <person name="Terashima K."/>
            <person name="Hibbett D.S."/>
            <person name="Grigoriev I.V."/>
        </authorList>
    </citation>
    <scope>NUCLEOTIDE SEQUENCE</scope>
    <source>
        <strain evidence="1">Sp2 HRB7682 ss15</strain>
    </source>
</reference>
<accession>A0A9W9A773</accession>
<dbReference type="Proteomes" id="UP001150238">
    <property type="component" value="Unassembled WGS sequence"/>
</dbReference>
<evidence type="ECO:0000313" key="2">
    <source>
        <dbReference type="Proteomes" id="UP001150238"/>
    </source>
</evidence>
<dbReference type="AlphaFoldDB" id="A0A9W9A773"/>
<reference evidence="1" key="2">
    <citation type="journal article" date="2023" name="Proc. Natl. Acad. Sci. U.S.A.">
        <title>A global phylogenomic analysis of the shiitake genus Lentinula.</title>
        <authorList>
            <person name="Sierra-Patev S."/>
            <person name="Min B."/>
            <person name="Naranjo-Ortiz M."/>
            <person name="Looney B."/>
            <person name="Konkel Z."/>
            <person name="Slot J.C."/>
            <person name="Sakamoto Y."/>
            <person name="Steenwyk J.L."/>
            <person name="Rokas A."/>
            <person name="Carro J."/>
            <person name="Camarero S."/>
            <person name="Ferreira P."/>
            <person name="Molpeceres G."/>
            <person name="Ruiz-Duenas F.J."/>
            <person name="Serrano A."/>
            <person name="Henrissat B."/>
            <person name="Drula E."/>
            <person name="Hughes K.W."/>
            <person name="Mata J.L."/>
            <person name="Ishikawa N.K."/>
            <person name="Vargas-Isla R."/>
            <person name="Ushijima S."/>
            <person name="Smith C.A."/>
            <person name="Donoghue J."/>
            <person name="Ahrendt S."/>
            <person name="Andreopoulos W."/>
            <person name="He G."/>
            <person name="LaButti K."/>
            <person name="Lipzen A."/>
            <person name="Ng V."/>
            <person name="Riley R."/>
            <person name="Sandor L."/>
            <person name="Barry K."/>
            <person name="Martinez A.T."/>
            <person name="Xiao Y."/>
            <person name="Gibbons J.G."/>
            <person name="Terashima K."/>
            <person name="Grigoriev I.V."/>
            <person name="Hibbett D."/>
        </authorList>
    </citation>
    <scope>NUCLEOTIDE SEQUENCE</scope>
    <source>
        <strain evidence="1">Sp2 HRB7682 ss15</strain>
    </source>
</reference>
<organism evidence="1 2">
    <name type="scientific">Lentinula lateritia</name>
    <dbReference type="NCBI Taxonomy" id="40482"/>
    <lineage>
        <taxon>Eukaryota</taxon>
        <taxon>Fungi</taxon>
        <taxon>Dikarya</taxon>
        <taxon>Basidiomycota</taxon>
        <taxon>Agaricomycotina</taxon>
        <taxon>Agaricomycetes</taxon>
        <taxon>Agaricomycetidae</taxon>
        <taxon>Agaricales</taxon>
        <taxon>Marasmiineae</taxon>
        <taxon>Omphalotaceae</taxon>
        <taxon>Lentinula</taxon>
    </lineage>
</organism>
<evidence type="ECO:0000313" key="1">
    <source>
        <dbReference type="EMBL" id="KAJ4476039.1"/>
    </source>
</evidence>
<proteinExistence type="predicted"/>
<protein>
    <submittedName>
        <fullName evidence="1">Uncharacterized protein</fullName>
    </submittedName>
</protein>
<sequence length="604" mass="68041">MKAGYLDNALRRVEGAAVALRSVWSISTFSSTLLLLPASLLSSQSSLLLLPGQTSYLKLGEPSSRNNIRGQWLKKDNKMSLRSYAISWIVWRSLHMGTKSRRWQSFVMGLLIFRASVNCLRMTKRTRMVDILTFKASSDYVAWLSVDHPNVKPTLPCEGSFGWPFINSIGGGSEFQWPARLSVDVDVESDNSDSESDSRESVELMMSSTTTMTLFYDNCRRHSCPCPSTSVIKHHPEDHVPDNDDYYVHPCRCFSEAFHFLNSIASASQSTEGELREFVACLAGDPEVVGVMAKSWVQAFTREWPFAVHRPVTQFLVMFSRIIGGTPADVSFRTVADVCPASNLLSTWLTALQDFLSQTRSSSGSERQLAAANRGMLLSATASFFQPLPTLDAIDPVLIQAHELWRWYTKIARISNTDLKNFCAISIYSLARFFSLLISGGPQWTAKVLDIGLLHLLAKTLNWMQNSLDSGRDQSINSVFEEILNTVLLLSIYRPVVQGCRRTMKKVQSHDLEIYLTGRLRKVWSDLMGEIHSPEASYTRYICFRKALETAFSNRQSCFQCFIVQNRVKGKTGKLGIKTTVRIQDLNELFTHGIIPKMIKTQQI</sequence>